<dbReference type="Proteomes" id="UP000325273">
    <property type="component" value="Unassembled WGS sequence"/>
</dbReference>
<dbReference type="PANTHER" id="PTHR42910">
    <property type="entry name" value="TRANSPORTER SCO4007-RELATED"/>
    <property type="match status" value="1"/>
</dbReference>
<keyword evidence="2 4" id="KW-1133">Transmembrane helix</keyword>
<keyword evidence="7" id="KW-1185">Reference proteome</keyword>
<dbReference type="GO" id="GO:0022857">
    <property type="term" value="F:transmembrane transporter activity"/>
    <property type="evidence" value="ECO:0007669"/>
    <property type="project" value="InterPro"/>
</dbReference>
<keyword evidence="1 4" id="KW-0812">Transmembrane</keyword>
<feature type="transmembrane region" description="Helical" evidence="4">
    <location>
        <begin position="309"/>
        <end position="328"/>
    </location>
</feature>
<dbReference type="Gene3D" id="1.20.1250.20">
    <property type="entry name" value="MFS general substrate transporter like domains"/>
    <property type="match status" value="1"/>
</dbReference>
<feature type="transmembrane region" description="Helical" evidence="4">
    <location>
        <begin position="284"/>
        <end position="303"/>
    </location>
</feature>
<dbReference type="Pfam" id="PF07690">
    <property type="entry name" value="MFS_1"/>
    <property type="match status" value="1"/>
</dbReference>
<protein>
    <submittedName>
        <fullName evidence="6">MFS transporter</fullName>
    </submittedName>
</protein>
<evidence type="ECO:0000313" key="6">
    <source>
        <dbReference type="EMBL" id="KAA0997332.1"/>
    </source>
</evidence>
<reference evidence="6 7" key="1">
    <citation type="submission" date="2019-08" db="EMBL/GenBank/DDBJ databases">
        <title>Paraburkholderia sp. DCY113.</title>
        <authorList>
            <person name="Kang J."/>
        </authorList>
    </citation>
    <scope>NUCLEOTIDE SEQUENCE [LARGE SCALE GENOMIC DNA]</scope>
    <source>
        <strain evidence="6 7">DCY113</strain>
    </source>
</reference>
<dbReference type="PROSITE" id="PS50850">
    <property type="entry name" value="MFS"/>
    <property type="match status" value="1"/>
</dbReference>
<keyword evidence="3 4" id="KW-0472">Membrane</keyword>
<feature type="transmembrane region" description="Helical" evidence="4">
    <location>
        <begin position="105"/>
        <end position="131"/>
    </location>
</feature>
<dbReference type="EMBL" id="VTUZ01000095">
    <property type="protein sequence ID" value="KAA0997332.1"/>
    <property type="molecule type" value="Genomic_DNA"/>
</dbReference>
<evidence type="ECO:0000256" key="3">
    <source>
        <dbReference type="ARBA" id="ARBA00023136"/>
    </source>
</evidence>
<comment type="caution">
    <text evidence="6">The sequence shown here is derived from an EMBL/GenBank/DDBJ whole genome shotgun (WGS) entry which is preliminary data.</text>
</comment>
<evidence type="ECO:0000313" key="7">
    <source>
        <dbReference type="Proteomes" id="UP000325273"/>
    </source>
</evidence>
<name>A0A5B0G278_9BURK</name>
<feature type="transmembrane region" description="Helical" evidence="4">
    <location>
        <begin position="254"/>
        <end position="272"/>
    </location>
</feature>
<sequence>MEPASKHGHVRTLAVVQIVLAAACGMVAANVYYAQPLTGLISAAFGMPHESTGLFVTLPLAGYGIGLLTIVPLGDLFENRRLALTLVGAEMLCTLALSLTTIPTIYLGIAFLTGLLASVVQLFVPYVTYLVPKEDHSRAVGRAISGLMLGVMLARPVASMIASVWSWREVFRFSSVLMGALMIGLHFVLPPRSPAQPPTYGSLLRSLGGIFAGTELLRRRGLYHAAIFGSFSIFWTAVPLWLSSPKFGLSQKGIAWVALAGVAGAIAPPIAGRIADKGFTQAGTAGAMLLASASFLVSDLAFVSSNLSLTIVIVSAVLLDSAVSANLLLSQRAIYSLGSEQRSRLNGLFMATFFAGGAVSSALSGWVFARSGWTGVSILGMLLPLVALLYFATERRGSLLESISENLPQ</sequence>
<dbReference type="PROSITE" id="PS51257">
    <property type="entry name" value="PROKAR_LIPOPROTEIN"/>
    <property type="match status" value="1"/>
</dbReference>
<dbReference type="PANTHER" id="PTHR42910:SF1">
    <property type="entry name" value="MAJOR FACILITATOR SUPERFAMILY (MFS) PROFILE DOMAIN-CONTAINING PROTEIN"/>
    <property type="match status" value="1"/>
</dbReference>
<evidence type="ECO:0000256" key="4">
    <source>
        <dbReference type="SAM" id="Phobius"/>
    </source>
</evidence>
<gene>
    <name evidence="6" type="ORF">FVF58_49965</name>
</gene>
<feature type="transmembrane region" description="Helical" evidence="4">
    <location>
        <begin position="12"/>
        <end position="33"/>
    </location>
</feature>
<feature type="domain" description="Major facilitator superfamily (MFS) profile" evidence="5">
    <location>
        <begin position="16"/>
        <end position="396"/>
    </location>
</feature>
<dbReference type="InterPro" id="IPR020846">
    <property type="entry name" value="MFS_dom"/>
</dbReference>
<feature type="transmembrane region" description="Helical" evidence="4">
    <location>
        <begin position="143"/>
        <end position="165"/>
    </location>
</feature>
<feature type="transmembrane region" description="Helical" evidence="4">
    <location>
        <begin position="222"/>
        <end position="242"/>
    </location>
</feature>
<feature type="transmembrane region" description="Helical" evidence="4">
    <location>
        <begin position="53"/>
        <end position="74"/>
    </location>
</feature>
<dbReference type="CDD" id="cd17324">
    <property type="entry name" value="MFS_NepI_like"/>
    <property type="match status" value="1"/>
</dbReference>
<feature type="transmembrane region" description="Helical" evidence="4">
    <location>
        <begin position="171"/>
        <end position="189"/>
    </location>
</feature>
<evidence type="ECO:0000256" key="2">
    <source>
        <dbReference type="ARBA" id="ARBA00022989"/>
    </source>
</evidence>
<dbReference type="RefSeq" id="WP_149676834.1">
    <property type="nucleotide sequence ID" value="NZ_VTUZ01000095.1"/>
</dbReference>
<dbReference type="SUPFAM" id="SSF103473">
    <property type="entry name" value="MFS general substrate transporter"/>
    <property type="match status" value="1"/>
</dbReference>
<organism evidence="6 7">
    <name type="scientific">Paraburkholderia panacisoli</name>
    <dbReference type="NCBI Taxonomy" id="2603818"/>
    <lineage>
        <taxon>Bacteria</taxon>
        <taxon>Pseudomonadati</taxon>
        <taxon>Pseudomonadota</taxon>
        <taxon>Betaproteobacteria</taxon>
        <taxon>Burkholderiales</taxon>
        <taxon>Burkholderiaceae</taxon>
        <taxon>Paraburkholderia</taxon>
    </lineage>
</organism>
<accession>A0A5B0G278</accession>
<feature type="transmembrane region" description="Helical" evidence="4">
    <location>
        <begin position="373"/>
        <end position="392"/>
    </location>
</feature>
<proteinExistence type="predicted"/>
<dbReference type="InterPro" id="IPR011701">
    <property type="entry name" value="MFS"/>
</dbReference>
<dbReference type="AlphaFoldDB" id="A0A5B0G278"/>
<dbReference type="InterPro" id="IPR036259">
    <property type="entry name" value="MFS_trans_sf"/>
</dbReference>
<evidence type="ECO:0000259" key="5">
    <source>
        <dbReference type="PROSITE" id="PS50850"/>
    </source>
</evidence>
<evidence type="ECO:0000256" key="1">
    <source>
        <dbReference type="ARBA" id="ARBA00022692"/>
    </source>
</evidence>
<feature type="transmembrane region" description="Helical" evidence="4">
    <location>
        <begin position="348"/>
        <end position="367"/>
    </location>
</feature>
<feature type="transmembrane region" description="Helical" evidence="4">
    <location>
        <begin position="81"/>
        <end position="99"/>
    </location>
</feature>